<sequence>MSSAPAEPDLTRPAPSETERITRPALSETERVTRPALSETERVTRLLRDQIVDGVRAPGSRLVERELAASLDVSRVPVREALQTLASEGLVTPRPRSWAVVRTFTDRDLLDLVEVRSAIEVLTVRLAAERRTAEHLDVAAAALDREAGGARDGDGTTARRAAADFHEAVSAMAGNAVLDEISALTASRMRWMLGQHDDLGVMVAEHAALLDAIRSGDVEEADRLTRDHLRSSLASARARQDRASS</sequence>
<keyword evidence="2" id="KW-0238">DNA-binding</keyword>
<evidence type="ECO:0000259" key="5">
    <source>
        <dbReference type="PROSITE" id="PS50949"/>
    </source>
</evidence>
<gene>
    <name evidence="6" type="ORF">SANBI_002774</name>
</gene>
<dbReference type="RefSeq" id="WP_319156016.1">
    <property type="nucleotide sequence ID" value="NZ_CP138359.1"/>
</dbReference>
<dbReference type="PANTHER" id="PTHR43537">
    <property type="entry name" value="TRANSCRIPTIONAL REGULATOR, GNTR FAMILY"/>
    <property type="match status" value="1"/>
</dbReference>
<dbReference type="Proteomes" id="UP001304340">
    <property type="component" value="Chromosome"/>
</dbReference>
<dbReference type="KEGG" id="sbil:SANBI_002774"/>
<keyword evidence="1" id="KW-0805">Transcription regulation</keyword>
<dbReference type="Pfam" id="PF00392">
    <property type="entry name" value="GntR"/>
    <property type="match status" value="1"/>
</dbReference>
<dbReference type="SMART" id="SM00345">
    <property type="entry name" value="HTH_GNTR"/>
    <property type="match status" value="1"/>
</dbReference>
<dbReference type="PROSITE" id="PS50949">
    <property type="entry name" value="HTH_GNTR"/>
    <property type="match status" value="1"/>
</dbReference>
<dbReference type="SUPFAM" id="SSF46785">
    <property type="entry name" value="Winged helix' DNA-binding domain"/>
    <property type="match status" value="1"/>
</dbReference>
<accession>A0AAF0Z7D6</accession>
<dbReference type="CDD" id="cd07377">
    <property type="entry name" value="WHTH_GntR"/>
    <property type="match status" value="1"/>
</dbReference>
<reference evidence="7" key="1">
    <citation type="submission" date="2023-11" db="EMBL/GenBank/DDBJ databases">
        <authorList>
            <person name="Helweg L.P."/>
            <person name="Kiel A."/>
            <person name="Hitz F."/>
            <person name="Ruckert-Reed C."/>
            <person name="Busche T."/>
            <person name="Kaltschmidt B."/>
            <person name="Kaltschmidt C."/>
        </authorList>
    </citation>
    <scope>NUCLEOTIDE SEQUENCE [LARGE SCALE GENOMIC DNA]</scope>
    <source>
        <strain evidence="7">4.1</strain>
    </source>
</reference>
<dbReference type="InterPro" id="IPR011711">
    <property type="entry name" value="GntR_C"/>
</dbReference>
<dbReference type="GO" id="GO:0003700">
    <property type="term" value="F:DNA-binding transcription factor activity"/>
    <property type="evidence" value="ECO:0007669"/>
    <property type="project" value="InterPro"/>
</dbReference>
<dbReference type="Gene3D" id="1.10.10.10">
    <property type="entry name" value="Winged helix-like DNA-binding domain superfamily/Winged helix DNA-binding domain"/>
    <property type="match status" value="1"/>
</dbReference>
<organism evidence="6 7">
    <name type="scientific">Sanguibacter biliveldensis</name>
    <dbReference type="NCBI Taxonomy" id="3030830"/>
    <lineage>
        <taxon>Bacteria</taxon>
        <taxon>Bacillati</taxon>
        <taxon>Actinomycetota</taxon>
        <taxon>Actinomycetes</taxon>
        <taxon>Micrococcales</taxon>
        <taxon>Sanguibacteraceae</taxon>
        <taxon>Sanguibacter</taxon>
    </lineage>
</organism>
<evidence type="ECO:0000256" key="2">
    <source>
        <dbReference type="ARBA" id="ARBA00023125"/>
    </source>
</evidence>
<evidence type="ECO:0000313" key="6">
    <source>
        <dbReference type="EMBL" id="WPF81478.1"/>
    </source>
</evidence>
<dbReference type="Pfam" id="PF07729">
    <property type="entry name" value="FCD"/>
    <property type="match status" value="1"/>
</dbReference>
<dbReference type="InterPro" id="IPR008920">
    <property type="entry name" value="TF_FadR/GntR_C"/>
</dbReference>
<dbReference type="PANTHER" id="PTHR43537:SF45">
    <property type="entry name" value="GNTR FAMILY REGULATORY PROTEIN"/>
    <property type="match status" value="1"/>
</dbReference>
<dbReference type="InterPro" id="IPR000524">
    <property type="entry name" value="Tscrpt_reg_HTH_GntR"/>
</dbReference>
<dbReference type="GO" id="GO:0003677">
    <property type="term" value="F:DNA binding"/>
    <property type="evidence" value="ECO:0007669"/>
    <property type="project" value="UniProtKB-KW"/>
</dbReference>
<evidence type="ECO:0000313" key="7">
    <source>
        <dbReference type="Proteomes" id="UP001304340"/>
    </source>
</evidence>
<dbReference type="EMBL" id="CP138359">
    <property type="protein sequence ID" value="WPF81478.1"/>
    <property type="molecule type" value="Genomic_DNA"/>
</dbReference>
<name>A0AAF0Z7D6_9MICO</name>
<dbReference type="SMART" id="SM00895">
    <property type="entry name" value="FCD"/>
    <property type="match status" value="1"/>
</dbReference>
<evidence type="ECO:0000256" key="4">
    <source>
        <dbReference type="SAM" id="MobiDB-lite"/>
    </source>
</evidence>
<proteinExistence type="predicted"/>
<dbReference type="Gene3D" id="1.20.120.530">
    <property type="entry name" value="GntR ligand-binding domain-like"/>
    <property type="match status" value="1"/>
</dbReference>
<keyword evidence="7" id="KW-1185">Reference proteome</keyword>
<dbReference type="PRINTS" id="PR00035">
    <property type="entry name" value="HTHGNTR"/>
</dbReference>
<feature type="region of interest" description="Disordered" evidence="4">
    <location>
        <begin position="1"/>
        <end position="37"/>
    </location>
</feature>
<dbReference type="SUPFAM" id="SSF48008">
    <property type="entry name" value="GntR ligand-binding domain-like"/>
    <property type="match status" value="1"/>
</dbReference>
<dbReference type="InterPro" id="IPR036390">
    <property type="entry name" value="WH_DNA-bd_sf"/>
</dbReference>
<protein>
    <submittedName>
        <fullName evidence="6">GntR family transcriptional regulator</fullName>
    </submittedName>
</protein>
<dbReference type="AlphaFoldDB" id="A0AAF0Z7D6"/>
<evidence type="ECO:0000256" key="3">
    <source>
        <dbReference type="ARBA" id="ARBA00023163"/>
    </source>
</evidence>
<feature type="compositionally biased region" description="Basic and acidic residues" evidence="4">
    <location>
        <begin position="17"/>
        <end position="37"/>
    </location>
</feature>
<keyword evidence="3" id="KW-0804">Transcription</keyword>
<dbReference type="InterPro" id="IPR036388">
    <property type="entry name" value="WH-like_DNA-bd_sf"/>
</dbReference>
<feature type="domain" description="HTH gntR-type" evidence="5">
    <location>
        <begin position="37"/>
        <end position="104"/>
    </location>
</feature>
<evidence type="ECO:0000256" key="1">
    <source>
        <dbReference type="ARBA" id="ARBA00023015"/>
    </source>
</evidence>